<proteinExistence type="predicted"/>
<sequence>MPETVTFTGLAVAVAPDAVKLKAYVPSGRLVDEKAMLPLPSQVAGLVAVPAVSVGLAGSEIILDVATDPVHPALVIEKSL</sequence>
<comment type="caution">
    <text evidence="1">The sequence shown here is derived from an EMBL/GenBank/DDBJ whole genome shotgun (WGS) entry which is preliminary data.</text>
</comment>
<protein>
    <submittedName>
        <fullName evidence="1">Uncharacterized protein</fullName>
    </submittedName>
</protein>
<name>A0A6V6YLY1_9FLAO</name>
<organism evidence="1 2">
    <name type="scientific">Flavobacterium salmonis</name>
    <dbReference type="NCBI Taxonomy" id="2654844"/>
    <lineage>
        <taxon>Bacteria</taxon>
        <taxon>Pseudomonadati</taxon>
        <taxon>Bacteroidota</taxon>
        <taxon>Flavobacteriia</taxon>
        <taxon>Flavobacteriales</taxon>
        <taxon>Flavobacteriaceae</taxon>
        <taxon>Flavobacterium</taxon>
    </lineage>
</organism>
<reference evidence="1 2" key="1">
    <citation type="submission" date="2020-06" db="EMBL/GenBank/DDBJ databases">
        <authorList>
            <person name="Criscuolo A."/>
        </authorList>
    </citation>
    <scope>NUCLEOTIDE SEQUENCE [LARGE SCALE GENOMIC DNA]</scope>
    <source>
        <strain evidence="2">CIP 111411</strain>
    </source>
</reference>
<evidence type="ECO:0000313" key="1">
    <source>
        <dbReference type="EMBL" id="CAD0000490.1"/>
    </source>
</evidence>
<accession>A0A6V6YLY1</accession>
<dbReference type="AlphaFoldDB" id="A0A6V6YLY1"/>
<evidence type="ECO:0000313" key="2">
    <source>
        <dbReference type="Proteomes" id="UP000530060"/>
    </source>
</evidence>
<dbReference type="EMBL" id="CAIJDP010000044">
    <property type="protein sequence ID" value="CAD0000490.1"/>
    <property type="molecule type" value="Genomic_DNA"/>
</dbReference>
<gene>
    <name evidence="1" type="ORF">FLAT13_00051</name>
</gene>
<dbReference type="Proteomes" id="UP000530060">
    <property type="component" value="Unassembled WGS sequence"/>
</dbReference>
<keyword evidence="2" id="KW-1185">Reference proteome</keyword>